<dbReference type="AlphaFoldDB" id="A0A2M9BXD3"/>
<evidence type="ECO:0000259" key="3">
    <source>
        <dbReference type="Pfam" id="PF20041"/>
    </source>
</evidence>
<evidence type="ECO:0000256" key="2">
    <source>
        <dbReference type="SAM" id="SignalP"/>
    </source>
</evidence>
<dbReference type="Pfam" id="PF20041">
    <property type="entry name" value="DUF6443"/>
    <property type="match status" value="1"/>
</dbReference>
<dbReference type="Gene3D" id="2.180.10.10">
    <property type="entry name" value="RHS repeat-associated core"/>
    <property type="match status" value="1"/>
</dbReference>
<dbReference type="InterPro" id="IPR050708">
    <property type="entry name" value="T6SS_VgrG/RHS"/>
</dbReference>
<dbReference type="NCBIfam" id="TIGR03696">
    <property type="entry name" value="Rhs_assc_core"/>
    <property type="match status" value="1"/>
</dbReference>
<sequence length="1161" mass="131529">MKKFIIPISALFVTGVAHAQLSTTENYIYTKTYLDYSGSTATKTSESVQYFDGLGRPKQVINIKASPLNKDVVTKIVYDQFGRQTLDYLPVPQTGTQNGGIYADPLANAPATPYGSEKIYAEKQLENSPLDRILSQKQVGNAWDNKPVQFGYDANIDGEVKKYVATFDYAAFTSSITLSATGYGANQLYKNTVTDEDGNSTIEFKNGKGQVVLVRKMLNATDSADTYYVYNNYDQLAYVIPPLAVAANAVDDTTLNNLCYQYKYDDRNRLVEKRLPGKGWEYMVYDKADRLVLTQDANLNAQGKWLFTKYDQYSRPIYTGILNSPPGRVQQVAAVESMGSNIETRAVSGFSASGMNVYYTNSTAYPTSNFELLSINYYDTYPRYSFNPAFPTDILGSPVLADAPDVEGRSTQSLPVVSLVKNIEDDNWTKNYSYYDLKGRVIGSYSINHLGGYTRTESELDFAGLAKQSVTYHKRLSTDTERVITESFEYDNQNRLKVHKHKVDSNPEEILAQNDYNELSQLTTKKVGGSSLGTGLQDVNYTYNIRGWMTQINDPDNLGTDLFGYKINYNQVQGLPFPNADFSNLEVKPRYNGNIAEVSWKTLTEENEPLKRYGYVYDGLNRLQAGFYQKDTNPSAQEYFEKIDYDLNGNISRLKRSAELTANSPTALLIDNLKYDYTGNRLTKVTEEQIGASNGYPYLSAHNTITYDDNGNMISHRDKQLGLIQYNLLNLPNKMTSTGTKLVKTYANIYRADGTKVSKTVSFNGEIRTTVYLDGFQYSFYTGSFPPVTPMGLQFVPTSEGYYDFTTNSYIYNYTDHLGNVRLSYTDTSKDGIIQPRSYMVQQCDGPFDPLNMPNCIDYWKPGEIVEINNYYPFGLLHNYTTTTQNAYQYKYNGKELQETGMYDYGARFYMPDLGRWGVVDPLTEQYRRHSTYNYAVNNPIRFIDPDGMKIEYADDPNKSKKENRELRREFKRSQRELNRSSEEARNNWNTLVKSKNVHTIHLNQKDSEGNLISNITEPKNGYNTETGGGTDIYIDLNKTTSQGVDLGTNIVGIGHEEGHAFRFDQGKVEGDYEGNISDPNYFFKSLQHAANVRQTEEKEVSHIENVIRAQIDPTGTKILLRQTFENAPNVTLDPFTGKIKQGTVNLNVIKPGYDYYKKKK</sequence>
<keyword evidence="5" id="KW-1185">Reference proteome</keyword>
<organism evidence="4 5">
    <name type="scientific">Chryseobacterium geocarposphaerae</name>
    <dbReference type="NCBI Taxonomy" id="1416776"/>
    <lineage>
        <taxon>Bacteria</taxon>
        <taxon>Pseudomonadati</taxon>
        <taxon>Bacteroidota</taxon>
        <taxon>Flavobacteriia</taxon>
        <taxon>Flavobacteriales</taxon>
        <taxon>Weeksellaceae</taxon>
        <taxon>Chryseobacterium group</taxon>
        <taxon>Chryseobacterium</taxon>
    </lineage>
</organism>
<dbReference type="Proteomes" id="UP000228740">
    <property type="component" value="Unassembled WGS sequence"/>
</dbReference>
<dbReference type="PANTHER" id="PTHR32305:SF15">
    <property type="entry name" value="PROTEIN RHSA-RELATED"/>
    <property type="match status" value="1"/>
</dbReference>
<evidence type="ECO:0000256" key="1">
    <source>
        <dbReference type="SAM" id="MobiDB-lite"/>
    </source>
</evidence>
<accession>A0A2M9BXD3</accession>
<evidence type="ECO:0000313" key="5">
    <source>
        <dbReference type="Proteomes" id="UP000228740"/>
    </source>
</evidence>
<dbReference type="EMBL" id="PGFD01000004">
    <property type="protein sequence ID" value="PJJ62638.1"/>
    <property type="molecule type" value="Genomic_DNA"/>
</dbReference>
<gene>
    <name evidence="4" type="ORF">CLV73_3823</name>
</gene>
<feature type="chain" id="PRO_5014967796" evidence="2">
    <location>
        <begin position="20"/>
        <end position="1161"/>
    </location>
</feature>
<feature type="signal peptide" evidence="2">
    <location>
        <begin position="1"/>
        <end position="19"/>
    </location>
</feature>
<protein>
    <submittedName>
        <fullName evidence="4">RHS repeat-associated protein</fullName>
    </submittedName>
</protein>
<dbReference type="RefSeq" id="WP_228424445.1">
    <property type="nucleotide sequence ID" value="NZ_PGFD01000004.1"/>
</dbReference>
<dbReference type="InterPro" id="IPR045619">
    <property type="entry name" value="DUF6443"/>
</dbReference>
<feature type="region of interest" description="Disordered" evidence="1">
    <location>
        <begin position="954"/>
        <end position="984"/>
    </location>
</feature>
<comment type="caution">
    <text evidence="4">The sequence shown here is derived from an EMBL/GenBank/DDBJ whole genome shotgun (WGS) entry which is preliminary data.</text>
</comment>
<feature type="domain" description="DUF6443" evidence="3">
    <location>
        <begin position="33"/>
        <end position="146"/>
    </location>
</feature>
<proteinExistence type="predicted"/>
<reference evidence="4 5" key="1">
    <citation type="submission" date="2017-11" db="EMBL/GenBank/DDBJ databases">
        <title>Genomic Encyclopedia of Archaeal and Bacterial Type Strains, Phase II (KMG-II): From Individual Species to Whole Genera.</title>
        <authorList>
            <person name="Goeker M."/>
        </authorList>
    </citation>
    <scope>NUCLEOTIDE SEQUENCE [LARGE SCALE GENOMIC DNA]</scope>
    <source>
        <strain evidence="4 5">DSM 27617</strain>
    </source>
</reference>
<name>A0A2M9BXD3_9FLAO</name>
<dbReference type="InterPro" id="IPR022385">
    <property type="entry name" value="Rhs_assc_core"/>
</dbReference>
<dbReference type="PANTHER" id="PTHR32305">
    <property type="match status" value="1"/>
</dbReference>
<keyword evidence="2" id="KW-0732">Signal</keyword>
<evidence type="ECO:0000313" key="4">
    <source>
        <dbReference type="EMBL" id="PJJ62638.1"/>
    </source>
</evidence>